<organism evidence="2 3">
    <name type="scientific">Hymenobacter ginsengisoli</name>
    <dbReference type="NCBI Taxonomy" id="1051626"/>
    <lineage>
        <taxon>Bacteria</taxon>
        <taxon>Pseudomonadati</taxon>
        <taxon>Bacteroidota</taxon>
        <taxon>Cytophagia</taxon>
        <taxon>Cytophagales</taxon>
        <taxon>Hymenobacteraceae</taxon>
        <taxon>Hymenobacter</taxon>
    </lineage>
</organism>
<evidence type="ECO:0000313" key="2">
    <source>
        <dbReference type="EMBL" id="GAA4497348.1"/>
    </source>
</evidence>
<dbReference type="EMBL" id="BAABGQ010000005">
    <property type="protein sequence ID" value="GAA4497348.1"/>
    <property type="molecule type" value="Genomic_DNA"/>
</dbReference>
<dbReference type="Proteomes" id="UP001501243">
    <property type="component" value="Unassembled WGS sequence"/>
</dbReference>
<evidence type="ECO:0000313" key="3">
    <source>
        <dbReference type="Proteomes" id="UP001501243"/>
    </source>
</evidence>
<dbReference type="RefSeq" id="WP_208131639.1">
    <property type="nucleotide sequence ID" value="NZ_BAABGQ010000005.1"/>
</dbReference>
<dbReference type="PANTHER" id="PTHR33608">
    <property type="entry name" value="BLL2464 PROTEIN"/>
    <property type="match status" value="1"/>
</dbReference>
<dbReference type="InterPro" id="IPR002881">
    <property type="entry name" value="DUF58"/>
</dbReference>
<dbReference type="Pfam" id="PF01882">
    <property type="entry name" value="DUF58"/>
    <property type="match status" value="1"/>
</dbReference>
<accession>A0ABP8Q6W9</accession>
<comment type="caution">
    <text evidence="2">The sequence shown here is derived from an EMBL/GenBank/DDBJ whole genome shotgun (WGS) entry which is preliminary data.</text>
</comment>
<dbReference type="Gene3D" id="3.40.50.410">
    <property type="entry name" value="von Willebrand factor, type A domain"/>
    <property type="match status" value="1"/>
</dbReference>
<gene>
    <name evidence="2" type="ORF">GCM10023172_12170</name>
</gene>
<feature type="domain" description="DUF58" evidence="1">
    <location>
        <begin position="54"/>
        <end position="269"/>
    </location>
</feature>
<sequence length="304" mass="33788">MPPTASPASALPASLTALVRRLRHLEIRMRQAVEAQLQGNFGSVFRGNGLEFDDVRLYQYGDEVRAIDWAVSSKGHGTFVKTYKEEREQQVLVALDVSASQRVGRAATGSQCKLDLGRDLAGVLALSAARQDSALGLLAFSDQKELYLPPAKGLRAAYALLQRLYGLRPASQHTSLSAGIRQLLGLVKRRSLVILISDFIDENYERELTMMARQHDLVVVQLLAPQEVKFPALGIVPLRDAETGLQRWVDTSAPAFRAQYAAQTQARQEALRTVCRRQRVSLLTLHTDEDFVPQLVGLFRQRRG</sequence>
<evidence type="ECO:0000259" key="1">
    <source>
        <dbReference type="Pfam" id="PF01882"/>
    </source>
</evidence>
<proteinExistence type="predicted"/>
<reference evidence="3" key="1">
    <citation type="journal article" date="2019" name="Int. J. Syst. Evol. Microbiol.">
        <title>The Global Catalogue of Microorganisms (GCM) 10K type strain sequencing project: providing services to taxonomists for standard genome sequencing and annotation.</title>
        <authorList>
            <consortium name="The Broad Institute Genomics Platform"/>
            <consortium name="The Broad Institute Genome Sequencing Center for Infectious Disease"/>
            <person name="Wu L."/>
            <person name="Ma J."/>
        </authorList>
    </citation>
    <scope>NUCLEOTIDE SEQUENCE [LARGE SCALE GENOMIC DNA]</scope>
    <source>
        <strain evidence="3">JCM 17841</strain>
    </source>
</reference>
<dbReference type="SUPFAM" id="SSF53300">
    <property type="entry name" value="vWA-like"/>
    <property type="match status" value="1"/>
</dbReference>
<protein>
    <submittedName>
        <fullName evidence="2">DUF58 domain-containing protein</fullName>
    </submittedName>
</protein>
<keyword evidence="3" id="KW-1185">Reference proteome</keyword>
<dbReference type="PANTHER" id="PTHR33608:SF6">
    <property type="entry name" value="BLL2464 PROTEIN"/>
    <property type="match status" value="1"/>
</dbReference>
<dbReference type="InterPro" id="IPR036465">
    <property type="entry name" value="vWFA_dom_sf"/>
</dbReference>
<name>A0ABP8Q6W9_9BACT</name>